<feature type="region of interest" description="Disordered" evidence="1">
    <location>
        <begin position="1"/>
        <end position="36"/>
    </location>
</feature>
<feature type="compositionally biased region" description="Polar residues" evidence="1">
    <location>
        <begin position="1"/>
        <end position="10"/>
    </location>
</feature>
<accession>A0A8H3DYS1</accession>
<comment type="caution">
    <text evidence="3">The sequence shown here is derived from an EMBL/GenBank/DDBJ whole genome shotgun (WGS) entry which is preliminary data.</text>
</comment>
<proteinExistence type="predicted"/>
<evidence type="ECO:0000256" key="1">
    <source>
        <dbReference type="SAM" id="MobiDB-lite"/>
    </source>
</evidence>
<evidence type="ECO:0000313" key="3">
    <source>
        <dbReference type="EMBL" id="CAE7078783.1"/>
    </source>
</evidence>
<evidence type="ECO:0000313" key="4">
    <source>
        <dbReference type="Proteomes" id="UP000663827"/>
    </source>
</evidence>
<evidence type="ECO:0008006" key="5">
    <source>
        <dbReference type="Google" id="ProtNLM"/>
    </source>
</evidence>
<name>A0A8H3DYS1_9AGAM</name>
<dbReference type="AlphaFoldDB" id="A0A8H3DYS1"/>
<keyword evidence="2" id="KW-1133">Transmembrane helix</keyword>
<reference evidence="3" key="1">
    <citation type="submission" date="2021-01" db="EMBL/GenBank/DDBJ databases">
        <authorList>
            <person name="Kaushik A."/>
        </authorList>
    </citation>
    <scope>NUCLEOTIDE SEQUENCE</scope>
    <source>
        <strain evidence="3">AG5</strain>
    </source>
</reference>
<feature type="transmembrane region" description="Helical" evidence="2">
    <location>
        <begin position="107"/>
        <end position="128"/>
    </location>
</feature>
<organism evidence="3 4">
    <name type="scientific">Rhizoctonia solani</name>
    <dbReference type="NCBI Taxonomy" id="456999"/>
    <lineage>
        <taxon>Eukaryota</taxon>
        <taxon>Fungi</taxon>
        <taxon>Dikarya</taxon>
        <taxon>Basidiomycota</taxon>
        <taxon>Agaricomycotina</taxon>
        <taxon>Agaricomycetes</taxon>
        <taxon>Cantharellales</taxon>
        <taxon>Ceratobasidiaceae</taxon>
        <taxon>Rhizoctonia</taxon>
    </lineage>
</organism>
<keyword evidence="2" id="KW-0472">Membrane</keyword>
<dbReference type="EMBL" id="CAJNJQ010000445">
    <property type="protein sequence ID" value="CAE7078783.1"/>
    <property type="molecule type" value="Genomic_DNA"/>
</dbReference>
<evidence type="ECO:0000256" key="2">
    <source>
        <dbReference type="SAM" id="Phobius"/>
    </source>
</evidence>
<feature type="transmembrane region" description="Helical" evidence="2">
    <location>
        <begin position="180"/>
        <end position="204"/>
    </location>
</feature>
<gene>
    <name evidence="3" type="ORF">RDB_LOCUS22048</name>
</gene>
<dbReference type="Proteomes" id="UP000663827">
    <property type="component" value="Unassembled WGS sequence"/>
</dbReference>
<sequence length="248" mass="27451">MLDHNWQVSASGKEPLPDLEGGLPYNGVPSGMPPDPQSIPVWPANWPVPGTTPNPLQPIKVARDMHMITTKGFRTLGLASTFIAGVEAQFFSIVATMNIQDNVMLQASSGLLLVGILLSAFGAIGAFISSRWFELLTAEEVEWLEHRWAYARRETNRPIPPGQNSRHPHRLRNWLVAKSLMMPFYLILFGCLSFVVGVILYTWATQIRPIALACTVVTGLCGFVILGMYLKFEAKGVLSSTNFTRVRL</sequence>
<keyword evidence="2" id="KW-0812">Transmembrane</keyword>
<protein>
    <recommendedName>
        <fullName evidence="5">Transmembrane protein</fullName>
    </recommendedName>
</protein>
<feature type="transmembrane region" description="Helical" evidence="2">
    <location>
        <begin position="210"/>
        <end position="230"/>
    </location>
</feature>
<feature type="transmembrane region" description="Helical" evidence="2">
    <location>
        <begin position="73"/>
        <end position="95"/>
    </location>
</feature>